<dbReference type="InterPro" id="IPR003593">
    <property type="entry name" value="AAA+_ATPase"/>
</dbReference>
<keyword evidence="3" id="KW-0645">Protease</keyword>
<evidence type="ECO:0000256" key="6">
    <source>
        <dbReference type="ARBA" id="ARBA00022833"/>
    </source>
</evidence>
<evidence type="ECO:0000256" key="8">
    <source>
        <dbReference type="RuleBase" id="RU003651"/>
    </source>
</evidence>
<dbReference type="InterPro" id="IPR041569">
    <property type="entry name" value="AAA_lid_3"/>
</dbReference>
<dbReference type="Pfam" id="PF00004">
    <property type="entry name" value="AAA"/>
    <property type="match status" value="1"/>
</dbReference>
<dbReference type="SUPFAM" id="SSF140990">
    <property type="entry name" value="FtsH protease domain-like"/>
    <property type="match status" value="1"/>
</dbReference>
<dbReference type="RefSeq" id="WP_006039216.1">
    <property type="nucleotide sequence ID" value="NZ_AEDD01000009.1"/>
</dbReference>
<evidence type="ECO:0000256" key="5">
    <source>
        <dbReference type="ARBA" id="ARBA00022801"/>
    </source>
</evidence>
<reference evidence="11 12" key="1">
    <citation type="submission" date="2010-07" db="EMBL/GenBank/DDBJ databases">
        <title>The draft genome of Paenibacillus curdlanolyticus YK9.</title>
        <authorList>
            <consortium name="US DOE Joint Genome Institute (JGI-PGF)"/>
            <person name="Lucas S."/>
            <person name="Copeland A."/>
            <person name="Lapidus A."/>
            <person name="Cheng J.-F."/>
            <person name="Bruce D."/>
            <person name="Goodwin L."/>
            <person name="Pitluck S."/>
            <person name="Land M.L."/>
            <person name="Hauser L."/>
            <person name="Chang Y.-J."/>
            <person name="Jeffries C."/>
            <person name="Anderson I.J."/>
            <person name="Johnson E."/>
            <person name="Loganathan U."/>
            <person name="Mulhopadhyay B."/>
            <person name="Kyrpides N."/>
            <person name="Woyke T.J."/>
        </authorList>
    </citation>
    <scope>NUCLEOTIDE SEQUENCE [LARGE SCALE GENOMIC DNA]</scope>
    <source>
        <strain evidence="11 12">YK9</strain>
    </source>
</reference>
<keyword evidence="9" id="KW-0472">Membrane</keyword>
<keyword evidence="7" id="KW-0482">Metalloprotease</keyword>
<evidence type="ECO:0000313" key="12">
    <source>
        <dbReference type="Proteomes" id="UP000005387"/>
    </source>
</evidence>
<dbReference type="GO" id="GO:0004176">
    <property type="term" value="F:ATP-dependent peptidase activity"/>
    <property type="evidence" value="ECO:0007669"/>
    <property type="project" value="InterPro"/>
</dbReference>
<dbReference type="InterPro" id="IPR000642">
    <property type="entry name" value="Peptidase_M41"/>
</dbReference>
<organism evidence="11 12">
    <name type="scientific">Paenibacillus curdlanolyticus YK9</name>
    <dbReference type="NCBI Taxonomy" id="717606"/>
    <lineage>
        <taxon>Bacteria</taxon>
        <taxon>Bacillati</taxon>
        <taxon>Bacillota</taxon>
        <taxon>Bacilli</taxon>
        <taxon>Bacillales</taxon>
        <taxon>Paenibacillaceae</taxon>
        <taxon>Paenibacillus</taxon>
    </lineage>
</organism>
<dbReference type="Pfam" id="PF17862">
    <property type="entry name" value="AAA_lid_3"/>
    <property type="match status" value="1"/>
</dbReference>
<gene>
    <name evidence="11" type="ORF">PaecuDRAFT_3228</name>
</gene>
<dbReference type="Gene3D" id="1.10.8.60">
    <property type="match status" value="1"/>
</dbReference>
<dbReference type="GO" id="GO:0006508">
    <property type="term" value="P:proteolysis"/>
    <property type="evidence" value="ECO:0007669"/>
    <property type="project" value="UniProtKB-KW"/>
</dbReference>
<evidence type="ECO:0000313" key="11">
    <source>
        <dbReference type="EMBL" id="EFM09725.1"/>
    </source>
</evidence>
<proteinExistence type="inferred from homology"/>
<dbReference type="GO" id="GO:0046872">
    <property type="term" value="F:metal ion binding"/>
    <property type="evidence" value="ECO:0007669"/>
    <property type="project" value="UniProtKB-KW"/>
</dbReference>
<dbReference type="InterPro" id="IPR037219">
    <property type="entry name" value="Peptidase_M41-like"/>
</dbReference>
<dbReference type="PANTHER" id="PTHR23076">
    <property type="entry name" value="METALLOPROTEASE M41 FTSH"/>
    <property type="match status" value="1"/>
</dbReference>
<keyword evidence="12" id="KW-1185">Reference proteome</keyword>
<keyword evidence="8" id="KW-0067">ATP-binding</keyword>
<feature type="transmembrane region" description="Helical" evidence="9">
    <location>
        <begin position="29"/>
        <end position="45"/>
    </location>
</feature>
<dbReference type="STRING" id="717606.PaecuDRAFT_3228"/>
<sequence length="522" mass="57325">MLYNYKWEIGIGAAISLVAFLIYRGINVLPLFLVLGIVAGLLYTARMRGQGPLAASSRGSRAKAPARTEMLSFEQIGGQERAKRELVEALDFLVNKEEIARLGIRPMKGILLTGPPGTGKTLLAKAAAQYTDSVFLAASGSEFVEMYVGVGASRVRDLFSDARKKATKAGKSAAVIFIDEIDVIGGKRDGGQQREYDQTLNQLLTEMDGIHTTDTPRILLMAATNRKEMLDPALLRPGRFDRHIGVDLPDVKGRLHILHIHAKNKPVESEQLLERAAAETFGFSGAQLESVMNEAAIYAMREHSESIGRSHLTMAIDKVMMGEKTDRETTQEERERVARHELGHAIMAELVSPGSVANVTLSPRGQALGYVRHQPQRERYLYTKEFLEGQIKIALGGAAAEEIFYGNRSTGSRGDFDQAINMVRTMAESGLTELGIIDPGMLTPEKLSSVATGMLDSLLQETKTMLNKQLHAFEYALDILIQDETIDGSRFRKLLVEAGDSEGIEAVRPGKEEENVHSMTLV</sequence>
<dbReference type="GO" id="GO:0016887">
    <property type="term" value="F:ATP hydrolysis activity"/>
    <property type="evidence" value="ECO:0007669"/>
    <property type="project" value="InterPro"/>
</dbReference>
<dbReference type="Proteomes" id="UP000005387">
    <property type="component" value="Unassembled WGS sequence"/>
</dbReference>
<feature type="domain" description="AAA+ ATPase" evidence="10">
    <location>
        <begin position="106"/>
        <end position="250"/>
    </location>
</feature>
<dbReference type="GO" id="GO:0005524">
    <property type="term" value="F:ATP binding"/>
    <property type="evidence" value="ECO:0007669"/>
    <property type="project" value="UniProtKB-KW"/>
</dbReference>
<dbReference type="Gene3D" id="1.20.58.760">
    <property type="entry name" value="Peptidase M41"/>
    <property type="match status" value="1"/>
</dbReference>
<name>E0IC39_9BACL</name>
<evidence type="ECO:0000256" key="9">
    <source>
        <dbReference type="SAM" id="Phobius"/>
    </source>
</evidence>
<dbReference type="SUPFAM" id="SSF52540">
    <property type="entry name" value="P-loop containing nucleoside triphosphate hydrolases"/>
    <property type="match status" value="1"/>
</dbReference>
<evidence type="ECO:0000256" key="4">
    <source>
        <dbReference type="ARBA" id="ARBA00022723"/>
    </source>
</evidence>
<keyword evidence="4" id="KW-0479">Metal-binding</keyword>
<dbReference type="GO" id="GO:0004222">
    <property type="term" value="F:metalloendopeptidase activity"/>
    <property type="evidence" value="ECO:0007669"/>
    <property type="project" value="InterPro"/>
</dbReference>
<dbReference type="FunFam" id="1.10.8.60:FF:000001">
    <property type="entry name" value="ATP-dependent zinc metalloprotease FtsH"/>
    <property type="match status" value="1"/>
</dbReference>
<protein>
    <submittedName>
        <fullName evidence="11">Vesicle-fusing ATPase</fullName>
        <ecNumber evidence="11">3.6.4.6</ecNumber>
    </submittedName>
</protein>
<dbReference type="Gene3D" id="3.40.50.300">
    <property type="entry name" value="P-loop containing nucleotide triphosphate hydrolases"/>
    <property type="match status" value="1"/>
</dbReference>
<dbReference type="Pfam" id="PF01434">
    <property type="entry name" value="Peptidase_M41"/>
    <property type="match status" value="1"/>
</dbReference>
<comment type="similarity">
    <text evidence="2">In the C-terminal section; belongs to the peptidase M41 family.</text>
</comment>
<evidence type="ECO:0000256" key="3">
    <source>
        <dbReference type="ARBA" id="ARBA00022670"/>
    </source>
</evidence>
<dbReference type="OrthoDB" id="9809379at2"/>
<dbReference type="FunFam" id="3.40.50.300:FF:002568">
    <property type="entry name" value="Cell division protein (FtsH)"/>
    <property type="match status" value="1"/>
</dbReference>
<keyword evidence="6" id="KW-0862">Zinc</keyword>
<dbReference type="AlphaFoldDB" id="E0IC39"/>
<dbReference type="EC" id="3.6.4.6" evidence="11"/>
<evidence type="ECO:0000256" key="7">
    <source>
        <dbReference type="ARBA" id="ARBA00023049"/>
    </source>
</evidence>
<evidence type="ECO:0000259" key="10">
    <source>
        <dbReference type="SMART" id="SM00382"/>
    </source>
</evidence>
<keyword evidence="9" id="KW-1133">Transmembrane helix</keyword>
<keyword evidence="9" id="KW-0812">Transmembrane</keyword>
<accession>E0IC39</accession>
<evidence type="ECO:0000256" key="2">
    <source>
        <dbReference type="ARBA" id="ARBA00010044"/>
    </source>
</evidence>
<dbReference type="InterPro" id="IPR027417">
    <property type="entry name" value="P-loop_NTPase"/>
</dbReference>
<dbReference type="SMART" id="SM00382">
    <property type="entry name" value="AAA"/>
    <property type="match status" value="1"/>
</dbReference>
<dbReference type="EMBL" id="AEDD01000009">
    <property type="protein sequence ID" value="EFM09725.1"/>
    <property type="molecule type" value="Genomic_DNA"/>
</dbReference>
<keyword evidence="8" id="KW-0547">Nucleotide-binding</keyword>
<dbReference type="PROSITE" id="PS00674">
    <property type="entry name" value="AAA"/>
    <property type="match status" value="1"/>
</dbReference>
<comment type="similarity">
    <text evidence="8">Belongs to the AAA ATPase family.</text>
</comment>
<keyword evidence="5 11" id="KW-0378">Hydrolase</keyword>
<evidence type="ECO:0000256" key="1">
    <source>
        <dbReference type="ARBA" id="ARBA00001947"/>
    </source>
</evidence>
<dbReference type="InterPro" id="IPR003959">
    <property type="entry name" value="ATPase_AAA_core"/>
</dbReference>
<dbReference type="InterPro" id="IPR003960">
    <property type="entry name" value="ATPase_AAA_CS"/>
</dbReference>
<dbReference type="PANTHER" id="PTHR23076:SF97">
    <property type="entry name" value="ATP-DEPENDENT ZINC METALLOPROTEASE YME1L1"/>
    <property type="match status" value="1"/>
</dbReference>
<dbReference type="eggNOG" id="COG0465">
    <property type="taxonomic scope" value="Bacteria"/>
</dbReference>
<comment type="cofactor">
    <cofactor evidence="1">
        <name>Zn(2+)</name>
        <dbReference type="ChEBI" id="CHEBI:29105"/>
    </cofactor>
</comment>